<proteinExistence type="predicted"/>
<dbReference type="CDD" id="cd07816">
    <property type="entry name" value="Bet_v1-like"/>
    <property type="match status" value="3"/>
</dbReference>
<evidence type="ECO:0000313" key="2">
    <source>
        <dbReference type="EMBL" id="KAJ4826531.1"/>
    </source>
</evidence>
<name>A0A9Q0J1V4_9ROSI</name>
<dbReference type="OrthoDB" id="1858121at2759"/>
<dbReference type="SMART" id="SM01037">
    <property type="entry name" value="Bet_v_1"/>
    <property type="match status" value="3"/>
</dbReference>
<comment type="caution">
    <text evidence="2">The sequence shown here is derived from an EMBL/GenBank/DDBJ whole genome shotgun (WGS) entry which is preliminary data.</text>
</comment>
<dbReference type="AlphaFoldDB" id="A0A9Q0J1V4"/>
<evidence type="ECO:0000313" key="3">
    <source>
        <dbReference type="Proteomes" id="UP001141552"/>
    </source>
</evidence>
<dbReference type="InterPro" id="IPR000916">
    <property type="entry name" value="Bet_v_I/MLP"/>
</dbReference>
<dbReference type="InterPro" id="IPR023393">
    <property type="entry name" value="START-like_dom_sf"/>
</dbReference>
<dbReference type="Gene3D" id="3.30.530.20">
    <property type="match status" value="4"/>
</dbReference>
<feature type="domain" description="Bet v I/Major latex protein" evidence="1">
    <location>
        <begin position="310"/>
        <end position="445"/>
    </location>
</feature>
<reference evidence="2" key="1">
    <citation type="submission" date="2022-02" db="EMBL/GenBank/DDBJ databases">
        <authorList>
            <person name="Henning P.M."/>
            <person name="McCubbin A.G."/>
            <person name="Shore J.S."/>
        </authorList>
    </citation>
    <scope>NUCLEOTIDE SEQUENCE</scope>
    <source>
        <strain evidence="2">F60SS</strain>
        <tissue evidence="2">Leaves</tissue>
    </source>
</reference>
<evidence type="ECO:0000259" key="1">
    <source>
        <dbReference type="SMART" id="SM01037"/>
    </source>
</evidence>
<dbReference type="Pfam" id="PF00407">
    <property type="entry name" value="Bet_v_1"/>
    <property type="match status" value="3"/>
</dbReference>
<dbReference type="GO" id="GO:0006952">
    <property type="term" value="P:defense response"/>
    <property type="evidence" value="ECO:0007669"/>
    <property type="project" value="InterPro"/>
</dbReference>
<dbReference type="Proteomes" id="UP001141552">
    <property type="component" value="Unassembled WGS sequence"/>
</dbReference>
<dbReference type="InterPro" id="IPR051761">
    <property type="entry name" value="MLP-like_ligand-binding"/>
</dbReference>
<dbReference type="EMBL" id="JAKUCV010006643">
    <property type="protein sequence ID" value="KAJ4826531.1"/>
    <property type="molecule type" value="Genomic_DNA"/>
</dbReference>
<accession>A0A9Q0J1V4</accession>
<keyword evidence="3" id="KW-1185">Reference proteome</keyword>
<organism evidence="2 3">
    <name type="scientific">Turnera subulata</name>
    <dbReference type="NCBI Taxonomy" id="218843"/>
    <lineage>
        <taxon>Eukaryota</taxon>
        <taxon>Viridiplantae</taxon>
        <taxon>Streptophyta</taxon>
        <taxon>Embryophyta</taxon>
        <taxon>Tracheophyta</taxon>
        <taxon>Spermatophyta</taxon>
        <taxon>Magnoliopsida</taxon>
        <taxon>eudicotyledons</taxon>
        <taxon>Gunneridae</taxon>
        <taxon>Pentapetalae</taxon>
        <taxon>rosids</taxon>
        <taxon>fabids</taxon>
        <taxon>Malpighiales</taxon>
        <taxon>Passifloraceae</taxon>
        <taxon>Turnera</taxon>
    </lineage>
</organism>
<feature type="domain" description="Bet v I/Major latex protein" evidence="1">
    <location>
        <begin position="2"/>
        <end position="151"/>
    </location>
</feature>
<feature type="domain" description="Bet v I/Major latex protein" evidence="1">
    <location>
        <begin position="152"/>
        <end position="300"/>
    </location>
</feature>
<dbReference type="PANTHER" id="PTHR31907">
    <property type="entry name" value="MLP-LIKE PROTEIN 423"/>
    <property type="match status" value="1"/>
</dbReference>
<gene>
    <name evidence="2" type="ORF">Tsubulata_032346</name>
</gene>
<sequence>MSLKGNLEAEVEVKTDAKTIHDVFSCRPHHISNMTPEKIQGVDLHEGDLGTPGTVLIWNYVHEGVPKIAKEVVEAIDDVNLSTTFKVIEGDLLTEFKDFKATVKATPKANGEGAIAHWHFEYEKLHEGIPDPHSLLDFTIHMTKDIDDHHMSLKGNLEAEVEIKTDAKTFHELFSCRPHDISKMSPHKIQGAELQRDLGTAAAKLTWHYVQDGIAKYDKEVVEAIDDVNLSITLRVIEGVLMEEYKYFITTIKATPKDNGEGSIVHWNYAYERLHESIPDPQSLLQYAVEMTKDIDDYHGIIFYLEKRMSLKGNLEAEVEIKTDAKTFHDVFSARPHHISNMTPERVQGVDLHEGDLGTAGTVLVWNYVHEGVPKIAKVIDGDLVTEFKDYKATVKATPKANGEGAIVHWHIEYEKLHEGIPDPHPMLELATHMSKDIDDHHINQAN</sequence>
<dbReference type="SUPFAM" id="SSF55961">
    <property type="entry name" value="Bet v1-like"/>
    <property type="match status" value="3"/>
</dbReference>
<protein>
    <recommendedName>
        <fullName evidence="1">Bet v I/Major latex protein domain-containing protein</fullName>
    </recommendedName>
</protein>
<reference evidence="2" key="2">
    <citation type="journal article" date="2023" name="Plants (Basel)">
        <title>Annotation of the Turnera subulata (Passifloraceae) Draft Genome Reveals the S-Locus Evolved after the Divergence of Turneroideae from Passifloroideae in a Stepwise Manner.</title>
        <authorList>
            <person name="Henning P.M."/>
            <person name="Roalson E.H."/>
            <person name="Mir W."/>
            <person name="McCubbin A.G."/>
            <person name="Shore J.S."/>
        </authorList>
    </citation>
    <scope>NUCLEOTIDE SEQUENCE</scope>
    <source>
        <strain evidence="2">F60SS</strain>
    </source>
</reference>